<dbReference type="InterPro" id="IPR044946">
    <property type="entry name" value="Restrct_endonuc_typeI_TRD_sf"/>
</dbReference>
<comment type="caution">
    <text evidence="5">The sequence shown here is derived from an EMBL/GenBank/DDBJ whole genome shotgun (WGS) entry which is preliminary data.</text>
</comment>
<accession>A0ABS7WSU6</accession>
<gene>
    <name evidence="5" type="ORF">AVCANL283_06930</name>
</gene>
<protein>
    <submittedName>
        <fullName evidence="5">Restriction endonuclease subunit S</fullName>
    </submittedName>
</protein>
<dbReference type="Gene3D" id="3.90.220.20">
    <property type="entry name" value="DNA methylase specificity domains"/>
    <property type="match status" value="1"/>
</dbReference>
<sequence length="184" mass="21560">MKSKVLVTSNWKEFKLEDLFEILTPQQKFNAIDIVDFNGKYPYVVRSKTNNGIKGYINQKEEFLNQANTISFGQDTATMFYQNQPYFTGDKIKILVFKEQELNIKFNDNLALFLIPILNKAFQNFNWGSSSYNINILKKIVFHLPKNSKNQIDWQFMEESIKQTKQEMQNIINIYKLLANGGGY</sequence>
<keyword evidence="5" id="KW-0540">Nuclease</keyword>
<keyword evidence="6" id="KW-1185">Reference proteome</keyword>
<name>A0ABS7WSU6_9BACT</name>
<organism evidence="5 6">
    <name type="scientific">Campylobacter canadensis</name>
    <dbReference type="NCBI Taxonomy" id="449520"/>
    <lineage>
        <taxon>Bacteria</taxon>
        <taxon>Pseudomonadati</taxon>
        <taxon>Campylobacterota</taxon>
        <taxon>Epsilonproteobacteria</taxon>
        <taxon>Campylobacterales</taxon>
        <taxon>Campylobacteraceae</taxon>
        <taxon>Campylobacter</taxon>
    </lineage>
</organism>
<proteinExistence type="inferred from homology"/>
<keyword evidence="2" id="KW-0680">Restriction system</keyword>
<dbReference type="InterPro" id="IPR000055">
    <property type="entry name" value="Restrct_endonuc_typeI_TRD"/>
</dbReference>
<feature type="domain" description="Type I restriction modification DNA specificity" evidence="4">
    <location>
        <begin position="9"/>
        <end position="167"/>
    </location>
</feature>
<dbReference type="RefSeq" id="WP_224325471.1">
    <property type="nucleotide sequence ID" value="NZ_JACGBB010000016.1"/>
</dbReference>
<dbReference type="EMBL" id="JACGBB010000016">
    <property type="protein sequence ID" value="MBZ7987827.1"/>
    <property type="molecule type" value="Genomic_DNA"/>
</dbReference>
<comment type="similarity">
    <text evidence="1">Belongs to the type-I restriction system S methylase family.</text>
</comment>
<evidence type="ECO:0000313" key="6">
    <source>
        <dbReference type="Proteomes" id="UP000786183"/>
    </source>
</evidence>
<evidence type="ECO:0000259" key="4">
    <source>
        <dbReference type="Pfam" id="PF01420"/>
    </source>
</evidence>
<reference evidence="5 6" key="1">
    <citation type="submission" date="2020-07" db="EMBL/GenBank/DDBJ databases">
        <title>Transfer of Campylobacter canadensis to the novel genus Avispirillum gen. nov., that also includes two novel species recovered from migratory waterfowl: Avispirillum anseris sp. nov. and Avispirillum brantae sp. nov.</title>
        <authorList>
            <person name="Miller W.G."/>
            <person name="Chapman M.H."/>
            <person name="Yee E."/>
            <person name="Inglis G.D."/>
        </authorList>
    </citation>
    <scope>NUCLEOTIDE SEQUENCE [LARGE SCALE GENOMIC DNA]</scope>
    <source>
        <strain evidence="5 6">L283</strain>
    </source>
</reference>
<dbReference type="SUPFAM" id="SSF116734">
    <property type="entry name" value="DNA methylase specificity domain"/>
    <property type="match status" value="1"/>
</dbReference>
<evidence type="ECO:0000256" key="3">
    <source>
        <dbReference type="ARBA" id="ARBA00023125"/>
    </source>
</evidence>
<dbReference type="Pfam" id="PF01420">
    <property type="entry name" value="Methylase_S"/>
    <property type="match status" value="1"/>
</dbReference>
<keyword evidence="5" id="KW-0378">Hydrolase</keyword>
<evidence type="ECO:0000256" key="1">
    <source>
        <dbReference type="ARBA" id="ARBA00010923"/>
    </source>
</evidence>
<keyword evidence="3" id="KW-0238">DNA-binding</keyword>
<evidence type="ECO:0000313" key="5">
    <source>
        <dbReference type="EMBL" id="MBZ7987827.1"/>
    </source>
</evidence>
<dbReference type="Proteomes" id="UP000786183">
    <property type="component" value="Unassembled WGS sequence"/>
</dbReference>
<keyword evidence="5" id="KW-0255">Endonuclease</keyword>
<dbReference type="GO" id="GO:0004519">
    <property type="term" value="F:endonuclease activity"/>
    <property type="evidence" value="ECO:0007669"/>
    <property type="project" value="UniProtKB-KW"/>
</dbReference>
<evidence type="ECO:0000256" key="2">
    <source>
        <dbReference type="ARBA" id="ARBA00022747"/>
    </source>
</evidence>